<dbReference type="STRING" id="623744.A0A553N1A4"/>
<dbReference type="Pfam" id="PF15176">
    <property type="entry name" value="LRR19-TM"/>
    <property type="match status" value="1"/>
</dbReference>
<dbReference type="OrthoDB" id="676979at2759"/>
<feature type="compositionally biased region" description="Acidic residues" evidence="1">
    <location>
        <begin position="406"/>
        <end position="421"/>
    </location>
</feature>
<dbReference type="InterPro" id="IPR001611">
    <property type="entry name" value="Leu-rich_rpt"/>
</dbReference>
<feature type="transmembrane region" description="Helical" evidence="2">
    <location>
        <begin position="306"/>
        <end position="325"/>
    </location>
</feature>
<comment type="caution">
    <text evidence="3">The sequence shown here is derived from an EMBL/GenBank/DDBJ whole genome shotgun (WGS) entry which is preliminary data.</text>
</comment>
<feature type="region of interest" description="Disordered" evidence="1">
    <location>
        <begin position="393"/>
        <end position="421"/>
    </location>
</feature>
<dbReference type="PANTHER" id="PTHR31450:SF3">
    <property type="entry name" value="TYPE III ENDOSOME MEMBRANE PROTEIN TEMP"/>
    <property type="match status" value="1"/>
</dbReference>
<dbReference type="AlphaFoldDB" id="A0A553N1A4"/>
<keyword evidence="4" id="KW-1185">Reference proteome</keyword>
<dbReference type="Pfam" id="PF13855">
    <property type="entry name" value="LRR_8"/>
    <property type="match status" value="1"/>
</dbReference>
<reference evidence="3 4" key="1">
    <citation type="journal article" date="2019" name="Sci. Data">
        <title>Hybrid genome assembly and annotation of Danionella translucida.</title>
        <authorList>
            <person name="Kadobianskyi M."/>
            <person name="Schulze L."/>
            <person name="Schuelke M."/>
            <person name="Judkewitz B."/>
        </authorList>
    </citation>
    <scope>NUCLEOTIDE SEQUENCE [LARGE SCALE GENOMIC DNA]</scope>
    <source>
        <strain evidence="3 4">Bolton</strain>
    </source>
</reference>
<protein>
    <recommendedName>
        <fullName evidence="5">LRRCT domain-containing protein</fullName>
    </recommendedName>
</protein>
<evidence type="ECO:0000313" key="3">
    <source>
        <dbReference type="EMBL" id="TRY59209.1"/>
    </source>
</evidence>
<keyword evidence="2" id="KW-0472">Membrane</keyword>
<evidence type="ECO:0008006" key="5">
    <source>
        <dbReference type="Google" id="ProtNLM"/>
    </source>
</evidence>
<dbReference type="Proteomes" id="UP000316079">
    <property type="component" value="Unassembled WGS sequence"/>
</dbReference>
<proteinExistence type="predicted"/>
<evidence type="ECO:0000256" key="1">
    <source>
        <dbReference type="SAM" id="MobiDB-lite"/>
    </source>
</evidence>
<sequence>MRQRRKEGEKRSTSYAVIHIHVEHDTERRCRVSKGSPNRLTGGHDGEDGLKKWFFVSVTASVNLKKHEGSQGQQAVETQGQEAVLQELICDQETGRNQTVSRQKQEEPRVSCLPRSYFMGLIFSLAFGRKLENMGSVVYTVCLLLYVGVFGSRDILQTVGPCTVNRDTDAFDCSGLRLMSVPHHIWMNATELDLSENLLDFTHPESFRSLNGFSNLVKLNLSGNYLPLLLKEHLYSLSALRVLDLSRCQLAALEPGALNSLTEFSEYDSHGGFLRKLLTDMKAENNSNDNSSLATGSKASSSSWKVLVAVVGSAITLSVLIAVMAKCKVVHKYLASYRHSRLSEVDATSQCDPGNFEVGFSSHGGFGTRAPASSDEIEEDDDGFIEDNYIQASESQRAAREATLTDAEEEEEEEDAEFTIG</sequence>
<accession>A0A553N1A4</accession>
<organism evidence="3 4">
    <name type="scientific">Danionella cerebrum</name>
    <dbReference type="NCBI Taxonomy" id="2873325"/>
    <lineage>
        <taxon>Eukaryota</taxon>
        <taxon>Metazoa</taxon>
        <taxon>Chordata</taxon>
        <taxon>Craniata</taxon>
        <taxon>Vertebrata</taxon>
        <taxon>Euteleostomi</taxon>
        <taxon>Actinopterygii</taxon>
        <taxon>Neopterygii</taxon>
        <taxon>Teleostei</taxon>
        <taxon>Ostariophysi</taxon>
        <taxon>Cypriniformes</taxon>
        <taxon>Danionidae</taxon>
        <taxon>Danioninae</taxon>
        <taxon>Danionella</taxon>
    </lineage>
</organism>
<dbReference type="EMBL" id="SRMA01027139">
    <property type="protein sequence ID" value="TRY59209.1"/>
    <property type="molecule type" value="Genomic_DNA"/>
</dbReference>
<dbReference type="InterPro" id="IPR032675">
    <property type="entry name" value="LRR_dom_sf"/>
</dbReference>
<evidence type="ECO:0000313" key="4">
    <source>
        <dbReference type="Proteomes" id="UP000316079"/>
    </source>
</evidence>
<name>A0A553N1A4_9TELE</name>
<dbReference type="PANTHER" id="PTHR31450">
    <property type="entry name" value="LEUCINE-RICH REPEAT-CONTAINING PROTEIN 19 LRRC19 FAMILY MEMBER"/>
    <property type="match status" value="1"/>
</dbReference>
<keyword evidence="2" id="KW-0812">Transmembrane</keyword>
<dbReference type="Gene3D" id="3.80.10.10">
    <property type="entry name" value="Ribonuclease Inhibitor"/>
    <property type="match status" value="1"/>
</dbReference>
<gene>
    <name evidence="3" type="ORF">DNTS_014607</name>
</gene>
<keyword evidence="2" id="KW-1133">Transmembrane helix</keyword>
<dbReference type="SUPFAM" id="SSF52058">
    <property type="entry name" value="L domain-like"/>
    <property type="match status" value="1"/>
</dbReference>
<evidence type="ECO:0000256" key="2">
    <source>
        <dbReference type="SAM" id="Phobius"/>
    </source>
</evidence>